<dbReference type="InterPro" id="IPR057460">
    <property type="entry name" value="CAF17_C"/>
</dbReference>
<dbReference type="Pfam" id="PF25455">
    <property type="entry name" value="Beta-barrel_CAF17_C"/>
    <property type="match status" value="1"/>
</dbReference>
<feature type="domain" description="CAF17 C-terminal" evidence="2">
    <location>
        <begin position="217"/>
        <end position="291"/>
    </location>
</feature>
<dbReference type="SUPFAM" id="SSF103025">
    <property type="entry name" value="Folate-binding domain"/>
    <property type="match status" value="1"/>
</dbReference>
<dbReference type="AlphaFoldDB" id="A0A1M7Z427"/>
<keyword evidence="1" id="KW-0809">Transit peptide</keyword>
<dbReference type="InterPro" id="IPR045179">
    <property type="entry name" value="YgfZ/GcvT"/>
</dbReference>
<dbReference type="InterPro" id="IPR017703">
    <property type="entry name" value="YgfZ/GCV_T_CS"/>
</dbReference>
<dbReference type="GO" id="GO:0016226">
    <property type="term" value="P:iron-sulfur cluster assembly"/>
    <property type="evidence" value="ECO:0007669"/>
    <property type="project" value="TreeGrafter"/>
</dbReference>
<gene>
    <name evidence="3" type="ORF">SAMN02745172_00033</name>
</gene>
<dbReference type="InterPro" id="IPR027266">
    <property type="entry name" value="TrmE/GcvT-like"/>
</dbReference>
<keyword evidence="4" id="KW-1185">Reference proteome</keyword>
<evidence type="ECO:0000259" key="2">
    <source>
        <dbReference type="Pfam" id="PF25455"/>
    </source>
</evidence>
<dbReference type="EMBL" id="FRXO01000001">
    <property type="protein sequence ID" value="SHO59703.1"/>
    <property type="molecule type" value="Genomic_DNA"/>
</dbReference>
<name>A0A1M7Z427_9HYPH</name>
<reference evidence="3 4" key="1">
    <citation type="submission" date="2016-12" db="EMBL/GenBank/DDBJ databases">
        <authorList>
            <person name="Song W.-J."/>
            <person name="Kurnit D.M."/>
        </authorList>
    </citation>
    <scope>NUCLEOTIDE SEQUENCE [LARGE SCALE GENOMIC DNA]</scope>
    <source>
        <strain evidence="3 4">DSM 19599</strain>
    </source>
</reference>
<evidence type="ECO:0000313" key="3">
    <source>
        <dbReference type="EMBL" id="SHO59703.1"/>
    </source>
</evidence>
<organism evidence="3 4">
    <name type="scientific">Pseudoxanthobacter soli DSM 19599</name>
    <dbReference type="NCBI Taxonomy" id="1123029"/>
    <lineage>
        <taxon>Bacteria</taxon>
        <taxon>Pseudomonadati</taxon>
        <taxon>Pseudomonadota</taxon>
        <taxon>Alphaproteobacteria</taxon>
        <taxon>Hyphomicrobiales</taxon>
        <taxon>Segnochrobactraceae</taxon>
        <taxon>Pseudoxanthobacter</taxon>
    </lineage>
</organism>
<protein>
    <recommendedName>
        <fullName evidence="2">CAF17 C-terminal domain-containing protein</fullName>
    </recommendedName>
</protein>
<dbReference type="PANTHER" id="PTHR22602:SF0">
    <property type="entry name" value="TRANSFERASE CAF17, MITOCHONDRIAL-RELATED"/>
    <property type="match status" value="1"/>
</dbReference>
<dbReference type="Proteomes" id="UP000186406">
    <property type="component" value="Unassembled WGS sequence"/>
</dbReference>
<dbReference type="Gene3D" id="3.30.1360.120">
    <property type="entry name" value="Probable tRNA modification gtpase trme, domain 1"/>
    <property type="match status" value="2"/>
</dbReference>
<dbReference type="RefSeq" id="WP_073625221.1">
    <property type="nucleotide sequence ID" value="NZ_FRXO01000001.1"/>
</dbReference>
<dbReference type="OrthoDB" id="9796287at2"/>
<evidence type="ECO:0000256" key="1">
    <source>
        <dbReference type="ARBA" id="ARBA00022946"/>
    </source>
</evidence>
<dbReference type="PANTHER" id="PTHR22602">
    <property type="entry name" value="TRANSFERASE CAF17, MITOCHONDRIAL-RELATED"/>
    <property type="match status" value="1"/>
</dbReference>
<evidence type="ECO:0000313" key="4">
    <source>
        <dbReference type="Proteomes" id="UP000186406"/>
    </source>
</evidence>
<sequence>MGVTSFCVLRDRAVVRVAGADAHHFLQSLVTSDLDVVRPAEPGTPGRAAFAALLTPQGKILFDFLVAAEPGGCLLVDIAAASVAAFVKRLAMYRLRAKVEIAALGDGMAVVAAWGGPPPDEGVVFADPRLADLGFRALVAPDRVPALAAAGAEDVGEDAYHAHRIALGVPEGGRDFAFGDVFPHDVDMDCLSGVDFAKGCYVGQEVVSRMQHRGTARRRFVQAAAAGAASLPPAGTELSAAGRSIGILGSSAGPRGLALVRLDRAAEAMAAGEPILAGDAAVALALPAFARFEWPPVASASAGEG</sequence>
<accession>A0A1M7Z427</accession>
<dbReference type="NCBIfam" id="TIGR03317">
    <property type="entry name" value="ygfZ_signature"/>
    <property type="match status" value="1"/>
</dbReference>
<dbReference type="STRING" id="1123029.SAMN02745172_00033"/>
<proteinExistence type="predicted"/>